<feature type="region of interest" description="Disordered" evidence="1">
    <location>
        <begin position="26"/>
        <end position="72"/>
    </location>
</feature>
<sequence length="101" mass="10799">MRGVSQDSLYKKDTDRAREVQAVVASAAVGTDLADRSRSKHHSDDAEEEDDSDSEATATVENGSRQVKKVKLKNPMKPKVTVAKAAAKIDAANLSAFLVGN</sequence>
<comment type="caution">
    <text evidence="2">The sequence shown here is derived from an EMBL/GenBank/DDBJ whole genome shotgun (WGS) entry which is preliminary data.</text>
</comment>
<evidence type="ECO:0000313" key="2">
    <source>
        <dbReference type="EMBL" id="OWM70517.1"/>
    </source>
</evidence>
<dbReference type="AlphaFoldDB" id="A0A218WCC9"/>
<proteinExistence type="predicted"/>
<evidence type="ECO:0000313" key="3">
    <source>
        <dbReference type="Proteomes" id="UP000197138"/>
    </source>
</evidence>
<name>A0A218WCC9_PUNGR</name>
<feature type="compositionally biased region" description="Acidic residues" evidence="1">
    <location>
        <begin position="45"/>
        <end position="54"/>
    </location>
</feature>
<organism evidence="2 3">
    <name type="scientific">Punica granatum</name>
    <name type="common">Pomegranate</name>
    <dbReference type="NCBI Taxonomy" id="22663"/>
    <lineage>
        <taxon>Eukaryota</taxon>
        <taxon>Viridiplantae</taxon>
        <taxon>Streptophyta</taxon>
        <taxon>Embryophyta</taxon>
        <taxon>Tracheophyta</taxon>
        <taxon>Spermatophyta</taxon>
        <taxon>Magnoliopsida</taxon>
        <taxon>eudicotyledons</taxon>
        <taxon>Gunneridae</taxon>
        <taxon>Pentapetalae</taxon>
        <taxon>rosids</taxon>
        <taxon>malvids</taxon>
        <taxon>Myrtales</taxon>
        <taxon>Lythraceae</taxon>
        <taxon>Punica</taxon>
    </lineage>
</organism>
<protein>
    <submittedName>
        <fullName evidence="2">Uncharacterized protein</fullName>
    </submittedName>
</protein>
<evidence type="ECO:0000256" key="1">
    <source>
        <dbReference type="SAM" id="MobiDB-lite"/>
    </source>
</evidence>
<gene>
    <name evidence="2" type="ORF">CDL15_Pgr011993</name>
</gene>
<accession>A0A218WCC9</accession>
<dbReference type="EMBL" id="MTKT01004619">
    <property type="protein sequence ID" value="OWM70517.1"/>
    <property type="molecule type" value="Genomic_DNA"/>
</dbReference>
<reference evidence="3" key="1">
    <citation type="journal article" date="2017" name="Plant J.">
        <title>The pomegranate (Punica granatum L.) genome and the genomics of punicalagin biosynthesis.</title>
        <authorList>
            <person name="Qin G."/>
            <person name="Xu C."/>
            <person name="Ming R."/>
            <person name="Tang H."/>
            <person name="Guyot R."/>
            <person name="Kramer E.M."/>
            <person name="Hu Y."/>
            <person name="Yi X."/>
            <person name="Qi Y."/>
            <person name="Xu X."/>
            <person name="Gao Z."/>
            <person name="Pan H."/>
            <person name="Jian J."/>
            <person name="Tian Y."/>
            <person name="Yue Z."/>
            <person name="Xu Y."/>
        </authorList>
    </citation>
    <scope>NUCLEOTIDE SEQUENCE [LARGE SCALE GENOMIC DNA]</scope>
    <source>
        <strain evidence="3">cv. Dabenzi</strain>
    </source>
</reference>
<dbReference type="Proteomes" id="UP000197138">
    <property type="component" value="Unassembled WGS sequence"/>
</dbReference>